<keyword evidence="3" id="KW-1185">Reference proteome</keyword>
<dbReference type="Proteomes" id="UP001431181">
    <property type="component" value="Unassembled WGS sequence"/>
</dbReference>
<protein>
    <submittedName>
        <fullName evidence="2">Uncharacterized protein</fullName>
    </submittedName>
</protein>
<accession>A0ABT3KCK5</accession>
<keyword evidence="1" id="KW-0472">Membrane</keyword>
<sequence>MDEYWNLASAVGQSIYINSDLLASRGADWWTISGVFFSTVTAIAGVIIAAKSHYLSRDEAIKTREHHRLSAKPLLQFQHENRLAQQGSNRRIFSLKLANDGLGPAMVKNIKFNVDGHPIYRQGNRDENVLIADNKGEKDYTYAIQEFLGAEPGVNSTIIPANRLIKVNEEILVLHMVIDKPFAEYMKTIGLIEIEITYTGIYEDEEYTAPYKGV</sequence>
<dbReference type="RefSeq" id="WP_265217465.1">
    <property type="nucleotide sequence ID" value="NZ_JAPEUL010000004.1"/>
</dbReference>
<gene>
    <name evidence="2" type="ORF">ONZ52_04195</name>
</gene>
<keyword evidence="1" id="KW-0812">Transmembrane</keyword>
<name>A0ABT3KCK5_9GAMM</name>
<evidence type="ECO:0000256" key="1">
    <source>
        <dbReference type="SAM" id="Phobius"/>
    </source>
</evidence>
<proteinExistence type="predicted"/>
<feature type="transmembrane region" description="Helical" evidence="1">
    <location>
        <begin position="29"/>
        <end position="50"/>
    </location>
</feature>
<comment type="caution">
    <text evidence="2">The sequence shown here is derived from an EMBL/GenBank/DDBJ whole genome shotgun (WGS) entry which is preliminary data.</text>
</comment>
<keyword evidence="1" id="KW-1133">Transmembrane helix</keyword>
<organism evidence="2 3">
    <name type="scientific">Marinomonas rhodophyticola</name>
    <dbReference type="NCBI Taxonomy" id="2992803"/>
    <lineage>
        <taxon>Bacteria</taxon>
        <taxon>Pseudomonadati</taxon>
        <taxon>Pseudomonadota</taxon>
        <taxon>Gammaproteobacteria</taxon>
        <taxon>Oceanospirillales</taxon>
        <taxon>Oceanospirillaceae</taxon>
        <taxon>Marinomonas</taxon>
    </lineage>
</organism>
<reference evidence="2" key="1">
    <citation type="submission" date="2022-11" db="EMBL/GenBank/DDBJ databases">
        <title>Marinomonas sp. nov., isolated from marine algae.</title>
        <authorList>
            <person name="Choi D.G."/>
            <person name="Kim J.M."/>
            <person name="Lee J.K."/>
            <person name="Baek J.H."/>
            <person name="Jeon C.O."/>
        </authorList>
    </citation>
    <scope>NUCLEOTIDE SEQUENCE</scope>
    <source>
        <strain evidence="2">KJ51-3</strain>
    </source>
</reference>
<evidence type="ECO:0000313" key="3">
    <source>
        <dbReference type="Proteomes" id="UP001431181"/>
    </source>
</evidence>
<evidence type="ECO:0000313" key="2">
    <source>
        <dbReference type="EMBL" id="MCW4628260.1"/>
    </source>
</evidence>
<dbReference type="EMBL" id="JAPEUL010000004">
    <property type="protein sequence ID" value="MCW4628260.1"/>
    <property type="molecule type" value="Genomic_DNA"/>
</dbReference>